<dbReference type="Proteomes" id="UP000326950">
    <property type="component" value="Unassembled WGS sequence"/>
</dbReference>
<evidence type="ECO:0000256" key="5">
    <source>
        <dbReference type="ARBA" id="ARBA00022989"/>
    </source>
</evidence>
<name>A0A5N6ULM7_ASPTM</name>
<evidence type="ECO:0000256" key="3">
    <source>
        <dbReference type="ARBA" id="ARBA00022448"/>
    </source>
</evidence>
<keyword evidence="6 8" id="KW-0472">Membrane</keyword>
<keyword evidence="7 8" id="KW-0924">Ammonia transport</keyword>
<feature type="transmembrane region" description="Helical" evidence="8">
    <location>
        <begin position="108"/>
        <end position="131"/>
    </location>
</feature>
<gene>
    <name evidence="10" type="ORF">BDV40DRAFT_291002</name>
</gene>
<dbReference type="Pfam" id="PF00909">
    <property type="entry name" value="Ammonium_transp"/>
    <property type="match status" value="1"/>
</dbReference>
<dbReference type="EMBL" id="ML738676">
    <property type="protein sequence ID" value="KAE8159370.1"/>
    <property type="molecule type" value="Genomic_DNA"/>
</dbReference>
<feature type="transmembrane region" description="Helical" evidence="8">
    <location>
        <begin position="331"/>
        <end position="350"/>
    </location>
</feature>
<dbReference type="GO" id="GO:0005886">
    <property type="term" value="C:plasma membrane"/>
    <property type="evidence" value="ECO:0007669"/>
    <property type="project" value="UniProtKB-SubCell"/>
</dbReference>
<evidence type="ECO:0000256" key="4">
    <source>
        <dbReference type="ARBA" id="ARBA00022692"/>
    </source>
</evidence>
<evidence type="ECO:0000313" key="11">
    <source>
        <dbReference type="Proteomes" id="UP000326950"/>
    </source>
</evidence>
<dbReference type="GO" id="GO:0008519">
    <property type="term" value="F:ammonium channel activity"/>
    <property type="evidence" value="ECO:0007669"/>
    <property type="project" value="InterPro"/>
</dbReference>
<dbReference type="SUPFAM" id="SSF111352">
    <property type="entry name" value="Ammonium transporter"/>
    <property type="match status" value="1"/>
</dbReference>
<organism evidence="10 11">
    <name type="scientific">Aspergillus tamarii</name>
    <dbReference type="NCBI Taxonomy" id="41984"/>
    <lineage>
        <taxon>Eukaryota</taxon>
        <taxon>Fungi</taxon>
        <taxon>Dikarya</taxon>
        <taxon>Ascomycota</taxon>
        <taxon>Pezizomycotina</taxon>
        <taxon>Eurotiomycetes</taxon>
        <taxon>Eurotiomycetidae</taxon>
        <taxon>Eurotiales</taxon>
        <taxon>Aspergillaceae</taxon>
        <taxon>Aspergillus</taxon>
        <taxon>Aspergillus subgen. Circumdati</taxon>
    </lineage>
</organism>
<keyword evidence="5 8" id="KW-1133">Transmembrane helix</keyword>
<feature type="transmembrane region" description="Helical" evidence="8">
    <location>
        <begin position="378"/>
        <end position="399"/>
    </location>
</feature>
<dbReference type="InterPro" id="IPR029020">
    <property type="entry name" value="Ammonium/urea_transptr"/>
</dbReference>
<dbReference type="FunFam" id="1.10.3430.10:FF:000003">
    <property type="entry name" value="Ammonium transporter"/>
    <property type="match status" value="1"/>
</dbReference>
<feature type="transmembrane region" description="Helical" evidence="8">
    <location>
        <begin position="143"/>
        <end position="163"/>
    </location>
</feature>
<dbReference type="PANTHER" id="PTHR43029">
    <property type="entry name" value="AMMONIUM TRANSPORTER MEP2"/>
    <property type="match status" value="1"/>
</dbReference>
<evidence type="ECO:0000259" key="9">
    <source>
        <dbReference type="Pfam" id="PF00909"/>
    </source>
</evidence>
<evidence type="ECO:0000313" key="10">
    <source>
        <dbReference type="EMBL" id="KAE8159370.1"/>
    </source>
</evidence>
<feature type="transmembrane region" description="Helical" evidence="8">
    <location>
        <begin position="244"/>
        <end position="265"/>
    </location>
</feature>
<feature type="transmembrane region" description="Helical" evidence="8">
    <location>
        <begin position="299"/>
        <end position="319"/>
    </location>
</feature>
<sequence>MPEGGDPTKLDVNAQYAGLEYNYIYITACTFIVFLILPGIAFLYSGLTRRKSALSLLFQGFMILAVVTFQWLFWGYSLAYSRDGGPFIGTLQNFGLMNVMVAPSPGSAVLPEIVFCLFQLLFCACTVMILAGGAFERGNILPSLIFSFFWATIVYCPLARWTWSSNGWLYKFEAIDFAGGGPVHIASGCAALAYALVLGKRLQHGEASLRKPHNTTLVFLGTVLIWTGWLGFNGGSSLNASMRAMVAVFNTNTAGCTGILGWVLVDMVKHRGRFSVVGACEGAIAGLVGITPAAGCVSLWLAACIGFITGIVCSSLQNINDWLRIDEGMDVFKLHGVGGMVGAFLTGLFASESISALDGASLTGGAIDGNGIQVGRQLAEICAIAGYSFTVSYILLFILKYIPGMRLRVDEESEMIGLDRAQFFDEQIGDWSIAHGMSSPMLIRVSKEPSESKDEQNEKNPGV</sequence>
<evidence type="ECO:0000256" key="2">
    <source>
        <dbReference type="ARBA" id="ARBA00005887"/>
    </source>
</evidence>
<feature type="transmembrane region" description="Helical" evidence="8">
    <location>
        <begin position="23"/>
        <end position="44"/>
    </location>
</feature>
<feature type="domain" description="Ammonium transporter AmtB-like" evidence="9">
    <location>
        <begin position="26"/>
        <end position="423"/>
    </location>
</feature>
<reference evidence="10 11" key="1">
    <citation type="submission" date="2019-04" db="EMBL/GenBank/DDBJ databases">
        <title>Friends and foes A comparative genomics study of 23 Aspergillus species from section Flavi.</title>
        <authorList>
            <consortium name="DOE Joint Genome Institute"/>
            <person name="Kjaerbolling I."/>
            <person name="Vesth T."/>
            <person name="Frisvad J.C."/>
            <person name="Nybo J.L."/>
            <person name="Theobald S."/>
            <person name="Kildgaard S."/>
            <person name="Isbrandt T."/>
            <person name="Kuo A."/>
            <person name="Sato A."/>
            <person name="Lyhne E.K."/>
            <person name="Kogle M.E."/>
            <person name="Wiebenga A."/>
            <person name="Kun R.S."/>
            <person name="Lubbers R.J."/>
            <person name="Makela M.R."/>
            <person name="Barry K."/>
            <person name="Chovatia M."/>
            <person name="Clum A."/>
            <person name="Daum C."/>
            <person name="Haridas S."/>
            <person name="He G."/>
            <person name="LaButti K."/>
            <person name="Lipzen A."/>
            <person name="Mondo S."/>
            <person name="Riley R."/>
            <person name="Salamov A."/>
            <person name="Simmons B.A."/>
            <person name="Magnuson J.K."/>
            <person name="Henrissat B."/>
            <person name="Mortensen U.H."/>
            <person name="Larsen T.O."/>
            <person name="Devries R.P."/>
            <person name="Grigoriev I.V."/>
            <person name="Machida M."/>
            <person name="Baker S.E."/>
            <person name="Andersen M.R."/>
        </authorList>
    </citation>
    <scope>NUCLEOTIDE SEQUENCE [LARGE SCALE GENOMIC DNA]</scope>
    <source>
        <strain evidence="10 11">CBS 117626</strain>
    </source>
</reference>
<accession>A0A5N6ULM7</accession>
<dbReference type="AlphaFoldDB" id="A0A5N6ULM7"/>
<keyword evidence="3 8" id="KW-0813">Transport</keyword>
<evidence type="ECO:0000256" key="8">
    <source>
        <dbReference type="RuleBase" id="RU362002"/>
    </source>
</evidence>
<dbReference type="NCBIfam" id="TIGR00836">
    <property type="entry name" value="amt"/>
    <property type="match status" value="1"/>
</dbReference>
<proteinExistence type="inferred from homology"/>
<dbReference type="PROSITE" id="PS01219">
    <property type="entry name" value="AMMONIUM_TRANSP"/>
    <property type="match status" value="1"/>
</dbReference>
<dbReference type="Gene3D" id="1.10.3430.10">
    <property type="entry name" value="Ammonium transporter AmtB like domains"/>
    <property type="match status" value="1"/>
</dbReference>
<dbReference type="PANTHER" id="PTHR43029:SF15">
    <property type="entry name" value="AMMONIUM TRANSPORTER"/>
    <property type="match status" value="1"/>
</dbReference>
<feature type="transmembrane region" description="Helical" evidence="8">
    <location>
        <begin position="274"/>
        <end position="293"/>
    </location>
</feature>
<evidence type="ECO:0000256" key="7">
    <source>
        <dbReference type="ARBA" id="ARBA00023177"/>
    </source>
</evidence>
<dbReference type="InterPro" id="IPR024041">
    <property type="entry name" value="NH4_transpt_AmtB-like_dom"/>
</dbReference>
<comment type="subcellular location">
    <subcellularLocation>
        <location evidence="8">Cell membrane</location>
        <topology evidence="8">Multi-pass membrane protein</topology>
    </subcellularLocation>
    <subcellularLocation>
        <location evidence="1">Membrane</location>
        <topology evidence="1">Multi-pass membrane protein</topology>
    </subcellularLocation>
</comment>
<evidence type="ECO:0000256" key="6">
    <source>
        <dbReference type="ARBA" id="ARBA00023136"/>
    </source>
</evidence>
<dbReference type="InterPro" id="IPR001905">
    <property type="entry name" value="Ammonium_transpt"/>
</dbReference>
<keyword evidence="11" id="KW-1185">Reference proteome</keyword>
<comment type="similarity">
    <text evidence="2 8">Belongs to the ammonia transporter channel (TC 1.A.11.2) family.</text>
</comment>
<protein>
    <recommendedName>
        <fullName evidence="8">Ammonium transporter</fullName>
    </recommendedName>
</protein>
<evidence type="ECO:0000256" key="1">
    <source>
        <dbReference type="ARBA" id="ARBA00004141"/>
    </source>
</evidence>
<dbReference type="OrthoDB" id="534912at2759"/>
<feature type="transmembrane region" description="Helical" evidence="8">
    <location>
        <begin position="214"/>
        <end position="232"/>
    </location>
</feature>
<feature type="transmembrane region" description="Helical" evidence="8">
    <location>
        <begin position="56"/>
        <end position="74"/>
    </location>
</feature>
<dbReference type="InterPro" id="IPR018047">
    <property type="entry name" value="Ammonium_transpt_CS"/>
</dbReference>
<keyword evidence="4 8" id="KW-0812">Transmembrane</keyword>
<feature type="transmembrane region" description="Helical" evidence="8">
    <location>
        <begin position="183"/>
        <end position="202"/>
    </location>
</feature>